<name>A0ABV0DSI6_9BURK</name>
<sequence length="58" mass="6562">MTVIKSSWREAIQPTNSHTLFIDTVRSFDETLIFDATRDCLYSKVLPAMALTALSELI</sequence>
<accession>A0ABV0DSI6</accession>
<proteinExistence type="predicted"/>
<protein>
    <submittedName>
        <fullName evidence="1">Uncharacterized protein</fullName>
    </submittedName>
</protein>
<dbReference type="Proteomes" id="UP001462961">
    <property type="component" value="Unassembled WGS sequence"/>
</dbReference>
<dbReference type="RefSeq" id="WP_176957058.1">
    <property type="nucleotide sequence ID" value="NZ_CP015960.1"/>
</dbReference>
<reference evidence="1 2" key="1">
    <citation type="submission" date="2024-01" db="EMBL/GenBank/DDBJ databases">
        <title>The diversity of rhizobia nodulating Mimosa spp. in eleven states of Brazil covering several biomes is determined by host plant, location, and edaphic factors.</title>
        <authorList>
            <person name="Rouws L."/>
            <person name="Barauna A."/>
            <person name="Beukes C."/>
            <person name="De Faria S.M."/>
            <person name="Gross E."/>
            <person name="Dos Reis Junior F.B."/>
            <person name="Simon M."/>
            <person name="Maluk M."/>
            <person name="Odee D.W."/>
            <person name="Kenicer G."/>
            <person name="Young J.P.W."/>
            <person name="Reis V.M."/>
            <person name="Zilli J."/>
            <person name="James E.K."/>
        </authorList>
    </citation>
    <scope>NUCLEOTIDE SEQUENCE [LARGE SCALE GENOMIC DNA]</scope>
    <source>
        <strain evidence="1 2">JHI1651</strain>
    </source>
</reference>
<evidence type="ECO:0000313" key="2">
    <source>
        <dbReference type="Proteomes" id="UP001462961"/>
    </source>
</evidence>
<gene>
    <name evidence="1" type="ORF">VOI32_09105</name>
</gene>
<dbReference type="EMBL" id="JAYLVJ010000009">
    <property type="protein sequence ID" value="MEO1754078.1"/>
    <property type="molecule type" value="Genomic_DNA"/>
</dbReference>
<evidence type="ECO:0000313" key="1">
    <source>
        <dbReference type="EMBL" id="MEO1754078.1"/>
    </source>
</evidence>
<keyword evidence="2" id="KW-1185">Reference proteome</keyword>
<organism evidence="1 2">
    <name type="scientific">Paraburkholderia caribensis</name>
    <dbReference type="NCBI Taxonomy" id="75105"/>
    <lineage>
        <taxon>Bacteria</taxon>
        <taxon>Pseudomonadati</taxon>
        <taxon>Pseudomonadota</taxon>
        <taxon>Betaproteobacteria</taxon>
        <taxon>Burkholderiales</taxon>
        <taxon>Burkholderiaceae</taxon>
        <taxon>Paraburkholderia</taxon>
    </lineage>
</organism>
<comment type="caution">
    <text evidence="1">The sequence shown here is derived from an EMBL/GenBank/DDBJ whole genome shotgun (WGS) entry which is preliminary data.</text>
</comment>